<protein>
    <submittedName>
        <fullName evidence="1">Uncharacterized protein</fullName>
    </submittedName>
</protein>
<proteinExistence type="predicted"/>
<reference evidence="1" key="1">
    <citation type="submission" date="2014-11" db="EMBL/GenBank/DDBJ databases">
        <authorList>
            <person name="Amaro Gonzalez C."/>
        </authorList>
    </citation>
    <scope>NUCLEOTIDE SEQUENCE</scope>
</reference>
<dbReference type="EMBL" id="GBXM01072402">
    <property type="protein sequence ID" value="JAH36175.1"/>
    <property type="molecule type" value="Transcribed_RNA"/>
</dbReference>
<dbReference type="AlphaFoldDB" id="A0A0E9S675"/>
<name>A0A0E9S675_ANGAN</name>
<sequence>MHKILKLFLVPTSGAKLHFLTYARRNRSLSGLGPIPFRAS</sequence>
<evidence type="ECO:0000313" key="1">
    <source>
        <dbReference type="EMBL" id="JAH36175.1"/>
    </source>
</evidence>
<reference evidence="1" key="2">
    <citation type="journal article" date="2015" name="Fish Shellfish Immunol.">
        <title>Early steps in the European eel (Anguilla anguilla)-Vibrio vulnificus interaction in the gills: Role of the RtxA13 toxin.</title>
        <authorList>
            <person name="Callol A."/>
            <person name="Pajuelo D."/>
            <person name="Ebbesson L."/>
            <person name="Teles M."/>
            <person name="MacKenzie S."/>
            <person name="Amaro C."/>
        </authorList>
    </citation>
    <scope>NUCLEOTIDE SEQUENCE</scope>
</reference>
<organism evidence="1">
    <name type="scientific">Anguilla anguilla</name>
    <name type="common">European freshwater eel</name>
    <name type="synonym">Muraena anguilla</name>
    <dbReference type="NCBI Taxonomy" id="7936"/>
    <lineage>
        <taxon>Eukaryota</taxon>
        <taxon>Metazoa</taxon>
        <taxon>Chordata</taxon>
        <taxon>Craniata</taxon>
        <taxon>Vertebrata</taxon>
        <taxon>Euteleostomi</taxon>
        <taxon>Actinopterygii</taxon>
        <taxon>Neopterygii</taxon>
        <taxon>Teleostei</taxon>
        <taxon>Anguilliformes</taxon>
        <taxon>Anguillidae</taxon>
        <taxon>Anguilla</taxon>
    </lineage>
</organism>
<accession>A0A0E9S675</accession>